<dbReference type="GO" id="GO:0008270">
    <property type="term" value="F:zinc ion binding"/>
    <property type="evidence" value="ECO:0007669"/>
    <property type="project" value="InterPro"/>
</dbReference>
<keyword evidence="4" id="KW-0238">DNA-binding</keyword>
<dbReference type="GO" id="GO:0043565">
    <property type="term" value="F:sequence-specific DNA binding"/>
    <property type="evidence" value="ECO:0007669"/>
    <property type="project" value="TreeGrafter"/>
</dbReference>
<feature type="domain" description="Zn(2)-C6 fungal-type" evidence="9">
    <location>
        <begin position="49"/>
        <end position="78"/>
    </location>
</feature>
<keyword evidence="8" id="KW-0472">Membrane</keyword>
<feature type="region of interest" description="Disordered" evidence="7">
    <location>
        <begin position="169"/>
        <end position="188"/>
    </location>
</feature>
<feature type="region of interest" description="Disordered" evidence="7">
    <location>
        <begin position="85"/>
        <end position="104"/>
    </location>
</feature>
<comment type="subcellular location">
    <subcellularLocation>
        <location evidence="1">Nucleus</location>
    </subcellularLocation>
</comment>
<dbReference type="SMART" id="SM00066">
    <property type="entry name" value="GAL4"/>
    <property type="match status" value="1"/>
</dbReference>
<dbReference type="GO" id="GO:0005634">
    <property type="term" value="C:nucleus"/>
    <property type="evidence" value="ECO:0007669"/>
    <property type="project" value="UniProtKB-SubCell"/>
</dbReference>
<evidence type="ECO:0000313" key="10">
    <source>
        <dbReference type="EMBL" id="KAJ5243424.1"/>
    </source>
</evidence>
<feature type="region of interest" description="Disordered" evidence="7">
    <location>
        <begin position="637"/>
        <end position="656"/>
    </location>
</feature>
<dbReference type="InterPro" id="IPR007219">
    <property type="entry name" value="XnlR_reg_dom"/>
</dbReference>
<organism evidence="10 11">
    <name type="scientific">Penicillium citrinum</name>
    <dbReference type="NCBI Taxonomy" id="5077"/>
    <lineage>
        <taxon>Eukaryota</taxon>
        <taxon>Fungi</taxon>
        <taxon>Dikarya</taxon>
        <taxon>Ascomycota</taxon>
        <taxon>Pezizomycotina</taxon>
        <taxon>Eurotiomycetes</taxon>
        <taxon>Eurotiomycetidae</taxon>
        <taxon>Eurotiales</taxon>
        <taxon>Aspergillaceae</taxon>
        <taxon>Penicillium</taxon>
    </lineage>
</organism>
<dbReference type="PROSITE" id="PS00463">
    <property type="entry name" value="ZN2_CY6_FUNGAL_1"/>
    <property type="match status" value="1"/>
</dbReference>
<dbReference type="Proteomes" id="UP001147733">
    <property type="component" value="Unassembled WGS sequence"/>
</dbReference>
<protein>
    <recommendedName>
        <fullName evidence="9">Zn(2)-C6 fungal-type domain-containing protein</fullName>
    </recommendedName>
</protein>
<dbReference type="PANTHER" id="PTHR47540:SF2">
    <property type="entry name" value="ZN(II)2CYS6 TRANSCRIPTION FACTOR (EUROFUNG)"/>
    <property type="match status" value="1"/>
</dbReference>
<evidence type="ECO:0000313" key="11">
    <source>
        <dbReference type="Proteomes" id="UP001147733"/>
    </source>
</evidence>
<keyword evidence="5" id="KW-0804">Transcription</keyword>
<dbReference type="Gene3D" id="4.10.240.10">
    <property type="entry name" value="Zn(2)-C6 fungal-type DNA-binding domain"/>
    <property type="match status" value="1"/>
</dbReference>
<dbReference type="AlphaFoldDB" id="A0A9W9PF25"/>
<evidence type="ECO:0000256" key="5">
    <source>
        <dbReference type="ARBA" id="ARBA00023163"/>
    </source>
</evidence>
<reference evidence="10" key="1">
    <citation type="submission" date="2022-11" db="EMBL/GenBank/DDBJ databases">
        <authorList>
            <person name="Petersen C."/>
        </authorList>
    </citation>
    <scope>NUCLEOTIDE SEQUENCE</scope>
    <source>
        <strain evidence="10">IBT 23319</strain>
    </source>
</reference>
<evidence type="ECO:0000256" key="2">
    <source>
        <dbReference type="ARBA" id="ARBA00022723"/>
    </source>
</evidence>
<sequence length="738" mass="83459">MMVSSHAEAELPPEAMVRTPNRPPKRPLATTETPTESENRRKDPKVSRACDNCKRKKIRCNGTRPCQTCAKRRLDCAYDAKYGRGRPPTPPFSTPSQAPVIDVPRTSVVPNGANEVHMRSMSFSREHSQYLHNDAPPQVSQEPEIDDQYFDPTSGLNFLHRAWKKLSTQKGDDASYSSNETERSQLVTSAGDRPFHKYGNLFDSSESRFVPKESDAKSLLECYFENCVVTYRMLHRPTIEAWMDAFVKDRRENRPIAHSLGHAKCSILLTIMAIATLRNEKIHGSRSPQDEADVLHQSDRLFCMSTSLTDAETGFPRLESAQARLLQVLYLLQTSRMNKGWYTFGNSCHMILSLGMHRRRDNQRDVPLMSRRLGYISLQCYKRTFWVAYTIDKYLSVVFGRPRHYQDEDIDQDFPDRVNDEDMTPQGPSSCENSEDCHIDSLISHAKIARIIGSISRHVYCVGEMAKHDRLNAAQSFIQEIHQWRTALPTHLGSVKPSTLVPIFRRQAVALQLAYSHAIIHATRPFLLGDLNSDITLECISAARASLELVDKMAGDKSLFHAFWWTHYVTFCALAVVYVWGIQLVRRPDSCIDGEFYTKLFDLAEKCRAHLRQATAGLSPNRRYDIILEELRREARNLHDNPGEPSGGSREFWQSIGNGDSSGANDPFLHDSHIASSEDADFTNEVAQAGLASSTFGFEGAFQFSDWLTLDSSVYLTVCFVISPPLTTCLGISSSFRP</sequence>
<dbReference type="InterPro" id="IPR051711">
    <property type="entry name" value="Stress_Response_Reg"/>
</dbReference>
<dbReference type="Pfam" id="PF00172">
    <property type="entry name" value="Zn_clus"/>
    <property type="match status" value="1"/>
</dbReference>
<comment type="caution">
    <text evidence="10">The sequence shown here is derived from an EMBL/GenBank/DDBJ whole genome shotgun (WGS) entry which is preliminary data.</text>
</comment>
<evidence type="ECO:0000256" key="1">
    <source>
        <dbReference type="ARBA" id="ARBA00004123"/>
    </source>
</evidence>
<evidence type="ECO:0000256" key="3">
    <source>
        <dbReference type="ARBA" id="ARBA00023015"/>
    </source>
</evidence>
<dbReference type="GO" id="GO:0006351">
    <property type="term" value="P:DNA-templated transcription"/>
    <property type="evidence" value="ECO:0007669"/>
    <property type="project" value="InterPro"/>
</dbReference>
<feature type="compositionally biased region" description="Polar residues" evidence="7">
    <location>
        <begin position="175"/>
        <end position="188"/>
    </location>
</feature>
<keyword evidence="3" id="KW-0805">Transcription regulation</keyword>
<dbReference type="EMBL" id="JAPQKT010000001">
    <property type="protein sequence ID" value="KAJ5243424.1"/>
    <property type="molecule type" value="Genomic_DNA"/>
</dbReference>
<dbReference type="SMART" id="SM00906">
    <property type="entry name" value="Fungal_trans"/>
    <property type="match status" value="1"/>
</dbReference>
<dbReference type="CDD" id="cd00067">
    <property type="entry name" value="GAL4"/>
    <property type="match status" value="1"/>
</dbReference>
<dbReference type="Pfam" id="PF04082">
    <property type="entry name" value="Fungal_trans"/>
    <property type="match status" value="1"/>
</dbReference>
<feature type="region of interest" description="Disordered" evidence="7">
    <location>
        <begin position="1"/>
        <end position="48"/>
    </location>
</feature>
<dbReference type="RefSeq" id="XP_056506428.1">
    <property type="nucleotide sequence ID" value="XM_056640671.1"/>
</dbReference>
<proteinExistence type="predicted"/>
<keyword evidence="11" id="KW-1185">Reference proteome</keyword>
<evidence type="ECO:0000259" key="9">
    <source>
        <dbReference type="PROSITE" id="PS50048"/>
    </source>
</evidence>
<keyword evidence="8" id="KW-1133">Transmembrane helix</keyword>
<dbReference type="OrthoDB" id="2579025at2759"/>
<keyword evidence="2" id="KW-0479">Metal-binding</keyword>
<keyword evidence="6" id="KW-0539">Nucleus</keyword>
<accession>A0A9W9PF25</accession>
<evidence type="ECO:0000256" key="4">
    <source>
        <dbReference type="ARBA" id="ARBA00023125"/>
    </source>
</evidence>
<dbReference type="GO" id="GO:0045944">
    <property type="term" value="P:positive regulation of transcription by RNA polymerase II"/>
    <property type="evidence" value="ECO:0007669"/>
    <property type="project" value="TreeGrafter"/>
</dbReference>
<dbReference type="PROSITE" id="PS50048">
    <property type="entry name" value="ZN2_CY6_FUNGAL_2"/>
    <property type="match status" value="1"/>
</dbReference>
<dbReference type="PANTHER" id="PTHR47540">
    <property type="entry name" value="THIAMINE REPRESSIBLE GENES REGULATORY PROTEIN THI5"/>
    <property type="match status" value="1"/>
</dbReference>
<keyword evidence="8" id="KW-0812">Transmembrane</keyword>
<feature type="transmembrane region" description="Helical" evidence="8">
    <location>
        <begin position="562"/>
        <end position="580"/>
    </location>
</feature>
<gene>
    <name evidence="10" type="ORF">N7469_001751</name>
</gene>
<feature type="compositionally biased region" description="Basic and acidic residues" evidence="7">
    <location>
        <begin position="37"/>
        <end position="48"/>
    </location>
</feature>
<dbReference type="InterPro" id="IPR001138">
    <property type="entry name" value="Zn2Cys6_DnaBD"/>
</dbReference>
<dbReference type="GeneID" id="81379838"/>
<feature type="region of interest" description="Disordered" evidence="7">
    <location>
        <begin position="408"/>
        <end position="433"/>
    </location>
</feature>
<dbReference type="GO" id="GO:0000981">
    <property type="term" value="F:DNA-binding transcription factor activity, RNA polymerase II-specific"/>
    <property type="evidence" value="ECO:0007669"/>
    <property type="project" value="InterPro"/>
</dbReference>
<evidence type="ECO:0000256" key="7">
    <source>
        <dbReference type="SAM" id="MobiDB-lite"/>
    </source>
</evidence>
<name>A0A9W9PF25_PENCI</name>
<evidence type="ECO:0000256" key="6">
    <source>
        <dbReference type="ARBA" id="ARBA00023242"/>
    </source>
</evidence>
<dbReference type="CDD" id="cd12148">
    <property type="entry name" value="fungal_TF_MHR"/>
    <property type="match status" value="1"/>
</dbReference>
<reference evidence="10" key="2">
    <citation type="journal article" date="2023" name="IMA Fungus">
        <title>Comparative genomic study of the Penicillium genus elucidates a diverse pangenome and 15 lateral gene transfer events.</title>
        <authorList>
            <person name="Petersen C."/>
            <person name="Sorensen T."/>
            <person name="Nielsen M.R."/>
            <person name="Sondergaard T.E."/>
            <person name="Sorensen J.L."/>
            <person name="Fitzpatrick D.A."/>
            <person name="Frisvad J.C."/>
            <person name="Nielsen K.L."/>
        </authorList>
    </citation>
    <scope>NUCLEOTIDE SEQUENCE</scope>
    <source>
        <strain evidence="10">IBT 23319</strain>
    </source>
</reference>
<dbReference type="InterPro" id="IPR036864">
    <property type="entry name" value="Zn2-C6_fun-type_DNA-bd_sf"/>
</dbReference>
<dbReference type="SUPFAM" id="SSF57701">
    <property type="entry name" value="Zn2/Cys6 DNA-binding domain"/>
    <property type="match status" value="1"/>
</dbReference>
<evidence type="ECO:0000256" key="8">
    <source>
        <dbReference type="SAM" id="Phobius"/>
    </source>
</evidence>